<protein>
    <submittedName>
        <fullName evidence="2">Uncharacterized protein</fullName>
    </submittedName>
</protein>
<keyword evidence="1" id="KW-0472">Membrane</keyword>
<evidence type="ECO:0000313" key="3">
    <source>
        <dbReference type="Proteomes" id="UP001568698"/>
    </source>
</evidence>
<dbReference type="EMBL" id="JBGLYH010000025">
    <property type="protein sequence ID" value="MEZ7197129.1"/>
    <property type="molecule type" value="Genomic_DNA"/>
</dbReference>
<name>A0ABV4K533_9BACT</name>
<evidence type="ECO:0000313" key="2">
    <source>
        <dbReference type="EMBL" id="MEZ7197129.1"/>
    </source>
</evidence>
<reference evidence="2 3" key="1">
    <citation type="submission" date="2024-08" db="EMBL/GenBank/DDBJ databases">
        <title>Sulfate-reducing bacteria isolated from formation water of the oil field in Kazakhstan and description of Pseudodesulfovibrio sp.</title>
        <authorList>
            <person name="Bidzhieva S.K."/>
            <person name="Tourova T.P."/>
            <person name="Grouzdev D.S."/>
            <person name="Beletsky A.V."/>
            <person name="Sokolova D.S."/>
            <person name="Samigullina S.R."/>
            <person name="Poltaraus A.B."/>
            <person name="Avtukh A.N."/>
            <person name="Tereshina V.M."/>
            <person name="Zhaparov N.S."/>
            <person name="Mardanov A.V."/>
            <person name="Nazina T.N."/>
        </authorList>
    </citation>
    <scope>NUCLEOTIDE SEQUENCE [LARGE SCALE GENOMIC DNA]</scope>
    <source>
        <strain evidence="2 3">9FUS</strain>
    </source>
</reference>
<comment type="caution">
    <text evidence="2">The sequence shown here is derived from an EMBL/GenBank/DDBJ whole genome shotgun (WGS) entry which is preliminary data.</text>
</comment>
<gene>
    <name evidence="2" type="ORF">AB6M95_10250</name>
</gene>
<dbReference type="Proteomes" id="UP001568698">
    <property type="component" value="Unassembled WGS sequence"/>
</dbReference>
<dbReference type="RefSeq" id="WP_371386648.1">
    <property type="nucleotide sequence ID" value="NZ_JBGLYH010000025.1"/>
</dbReference>
<feature type="transmembrane region" description="Helical" evidence="1">
    <location>
        <begin position="33"/>
        <end position="53"/>
    </location>
</feature>
<keyword evidence="1" id="KW-0812">Transmembrane</keyword>
<evidence type="ECO:0000256" key="1">
    <source>
        <dbReference type="SAM" id="Phobius"/>
    </source>
</evidence>
<organism evidence="2 3">
    <name type="scientific">Pseudodesulfovibrio karagichevae</name>
    <dbReference type="NCBI Taxonomy" id="3239305"/>
    <lineage>
        <taxon>Bacteria</taxon>
        <taxon>Pseudomonadati</taxon>
        <taxon>Thermodesulfobacteriota</taxon>
        <taxon>Desulfovibrionia</taxon>
        <taxon>Desulfovibrionales</taxon>
        <taxon>Desulfovibrionaceae</taxon>
    </lineage>
</organism>
<sequence length="54" mass="5929">MIWFQDKTYTHEFFAAGLSDLCRLARTTKRGMTAVAGFALLAMAVAQASVIYAL</sequence>
<keyword evidence="3" id="KW-1185">Reference proteome</keyword>
<proteinExistence type="predicted"/>
<accession>A0ABV4K533</accession>
<keyword evidence="1" id="KW-1133">Transmembrane helix</keyword>